<dbReference type="Pfam" id="PF01343">
    <property type="entry name" value="Peptidase_S49"/>
    <property type="match status" value="1"/>
</dbReference>
<feature type="domain" description="Peptidase S49" evidence="6">
    <location>
        <begin position="129"/>
        <end position="269"/>
    </location>
</feature>
<keyword evidence="3" id="KW-0378">Hydrolase</keyword>
<feature type="region of interest" description="Disordered" evidence="5">
    <location>
        <begin position="399"/>
        <end position="422"/>
    </location>
</feature>
<dbReference type="RefSeq" id="WP_189520050.1">
    <property type="nucleotide sequence ID" value="NZ_BMZM01000006.1"/>
</dbReference>
<evidence type="ECO:0000313" key="7">
    <source>
        <dbReference type="EMBL" id="GHC34635.1"/>
    </source>
</evidence>
<dbReference type="SUPFAM" id="SSF52096">
    <property type="entry name" value="ClpP/crotonase"/>
    <property type="match status" value="1"/>
</dbReference>
<keyword evidence="8" id="KW-1185">Reference proteome</keyword>
<evidence type="ECO:0000256" key="3">
    <source>
        <dbReference type="ARBA" id="ARBA00022801"/>
    </source>
</evidence>
<dbReference type="InterPro" id="IPR002142">
    <property type="entry name" value="Peptidase_S49"/>
</dbReference>
<comment type="caution">
    <text evidence="7">The sequence shown here is derived from an EMBL/GenBank/DDBJ whole genome shotgun (WGS) entry which is preliminary data.</text>
</comment>
<evidence type="ECO:0000256" key="4">
    <source>
        <dbReference type="ARBA" id="ARBA00022825"/>
    </source>
</evidence>
<comment type="similarity">
    <text evidence="1">Belongs to the peptidase S49 family.</text>
</comment>
<evidence type="ECO:0000259" key="6">
    <source>
        <dbReference type="Pfam" id="PF01343"/>
    </source>
</evidence>
<evidence type="ECO:0000256" key="1">
    <source>
        <dbReference type="ARBA" id="ARBA00008683"/>
    </source>
</evidence>
<dbReference type="Proteomes" id="UP000604243">
    <property type="component" value="Unassembled WGS sequence"/>
</dbReference>
<protein>
    <recommendedName>
        <fullName evidence="6">Peptidase S49 domain-containing protein</fullName>
    </recommendedName>
</protein>
<dbReference type="EMBL" id="BMZM01000006">
    <property type="protein sequence ID" value="GHC34635.1"/>
    <property type="molecule type" value="Genomic_DNA"/>
</dbReference>
<dbReference type="InterPro" id="IPR029045">
    <property type="entry name" value="ClpP/crotonase-like_dom_sf"/>
</dbReference>
<sequence>MSFYALQYLAGQQWALQPSVLEDMAAIARRDGPSGIEAVLKRDGLPVNGTRSVVNRDGVAVIPVTGVISRYASMFTDVCGGATVQRLSTEITTALEDKQIKALVLEIDSPGGQVTGINELADQIHAARGTKPIIAYGGGNVASGAYWLASACDEIVVDDTAQVGSIGVVATYRIVKDTDQIQTIELVSSRSKNKRPDMTSAEGQAKAMESVDAMADVFIGRVARNRGITADDVVTGGDSGGLRVGQQAVDAGLADRLGSLEGVIAELSRGNTTTGRAAHRATKEDKTMCLTIEQGATAEAVAESLKAQHPEAYNAITQQGVDQAKAEQAGAIEQAKLEGYAEGHAAETARVAAVFEQSMPGHEALIQSLAIDGKTDGNAAAAQVLAAERGSMSDYLQSAGQSEANGVKDVASKDGGKTTINSKQVGNDARALVREAAARGEKLSYSAAVRQITGAAK</sequence>
<evidence type="ECO:0000313" key="8">
    <source>
        <dbReference type="Proteomes" id="UP000604243"/>
    </source>
</evidence>
<accession>A0ABQ3FS30</accession>
<proteinExistence type="inferred from homology"/>
<evidence type="ECO:0000256" key="2">
    <source>
        <dbReference type="ARBA" id="ARBA00022670"/>
    </source>
</evidence>
<name>A0ABQ3FS30_9GAMM</name>
<keyword evidence="4" id="KW-0720">Serine protease</keyword>
<gene>
    <name evidence="7" type="ORF">GCM10010082_31660</name>
</gene>
<reference evidence="8" key="1">
    <citation type="journal article" date="2019" name="Int. J. Syst. Evol. Microbiol.">
        <title>The Global Catalogue of Microorganisms (GCM) 10K type strain sequencing project: providing services to taxonomists for standard genome sequencing and annotation.</title>
        <authorList>
            <consortium name="The Broad Institute Genomics Platform"/>
            <consortium name="The Broad Institute Genome Sequencing Center for Infectious Disease"/>
            <person name="Wu L."/>
            <person name="Ma J."/>
        </authorList>
    </citation>
    <scope>NUCLEOTIDE SEQUENCE [LARGE SCALE GENOMIC DNA]</scope>
    <source>
        <strain evidence="8">KCTC 42082</strain>
    </source>
</reference>
<dbReference type="PANTHER" id="PTHR33209">
    <property type="entry name" value="PROTEASE 4"/>
    <property type="match status" value="1"/>
</dbReference>
<keyword evidence="2" id="KW-0645">Protease</keyword>
<evidence type="ECO:0000256" key="5">
    <source>
        <dbReference type="SAM" id="MobiDB-lite"/>
    </source>
</evidence>
<dbReference type="InterPro" id="IPR033855">
    <property type="entry name" value="Protein_C"/>
</dbReference>
<organism evidence="7 8">
    <name type="scientific">Kushneria pakistanensis</name>
    <dbReference type="NCBI Taxonomy" id="1508770"/>
    <lineage>
        <taxon>Bacteria</taxon>
        <taxon>Pseudomonadati</taxon>
        <taxon>Pseudomonadota</taxon>
        <taxon>Gammaproteobacteria</taxon>
        <taxon>Oceanospirillales</taxon>
        <taxon>Halomonadaceae</taxon>
        <taxon>Kushneria</taxon>
    </lineage>
</organism>
<dbReference type="Gene3D" id="3.90.226.10">
    <property type="entry name" value="2-enoyl-CoA Hydratase, Chain A, domain 1"/>
    <property type="match status" value="1"/>
</dbReference>
<dbReference type="PANTHER" id="PTHR33209:SF1">
    <property type="entry name" value="PEPTIDASE S49 DOMAIN-CONTAINING PROTEIN"/>
    <property type="match status" value="1"/>
</dbReference>
<dbReference type="CDD" id="cd07022">
    <property type="entry name" value="S49_Sppa_36K_type"/>
    <property type="match status" value="1"/>
</dbReference>